<evidence type="ECO:0000313" key="2">
    <source>
        <dbReference type="Proteomes" id="UP000492821"/>
    </source>
</evidence>
<dbReference type="Gene3D" id="3.30.710.10">
    <property type="entry name" value="Potassium Channel Kv1.1, Chain A"/>
    <property type="match status" value="1"/>
</dbReference>
<dbReference type="InterPro" id="IPR051481">
    <property type="entry name" value="BTB-POZ/Galectin-3-binding"/>
</dbReference>
<dbReference type="PROSITE" id="PS50097">
    <property type="entry name" value="BTB"/>
    <property type="match status" value="1"/>
</dbReference>
<evidence type="ECO:0000313" key="3">
    <source>
        <dbReference type="WBParaSite" id="Pan_g3315.t1"/>
    </source>
</evidence>
<dbReference type="WBParaSite" id="Pan_g3315.t1">
    <property type="protein sequence ID" value="Pan_g3315.t1"/>
    <property type="gene ID" value="Pan_g3315"/>
</dbReference>
<organism evidence="2 3">
    <name type="scientific">Panagrellus redivivus</name>
    <name type="common">Microworm</name>
    <dbReference type="NCBI Taxonomy" id="6233"/>
    <lineage>
        <taxon>Eukaryota</taxon>
        <taxon>Metazoa</taxon>
        <taxon>Ecdysozoa</taxon>
        <taxon>Nematoda</taxon>
        <taxon>Chromadorea</taxon>
        <taxon>Rhabditida</taxon>
        <taxon>Tylenchina</taxon>
        <taxon>Panagrolaimomorpha</taxon>
        <taxon>Panagrolaimoidea</taxon>
        <taxon>Panagrolaimidae</taxon>
        <taxon>Panagrellus</taxon>
    </lineage>
</organism>
<dbReference type="InterPro" id="IPR011705">
    <property type="entry name" value="BACK"/>
</dbReference>
<reference evidence="2" key="1">
    <citation type="journal article" date="2013" name="Genetics">
        <title>The draft genome and transcriptome of Panagrellus redivivus are shaped by the harsh demands of a free-living lifestyle.</title>
        <authorList>
            <person name="Srinivasan J."/>
            <person name="Dillman A.R."/>
            <person name="Macchietto M.G."/>
            <person name="Heikkinen L."/>
            <person name="Lakso M."/>
            <person name="Fracchia K.M."/>
            <person name="Antoshechkin I."/>
            <person name="Mortazavi A."/>
            <person name="Wong G."/>
            <person name="Sternberg P.W."/>
        </authorList>
    </citation>
    <scope>NUCLEOTIDE SEQUENCE [LARGE SCALE GENOMIC DNA]</scope>
    <source>
        <strain evidence="2">MT8872</strain>
    </source>
</reference>
<name>A0A7E4ZYC2_PANRE</name>
<dbReference type="SUPFAM" id="SSF54695">
    <property type="entry name" value="POZ domain"/>
    <property type="match status" value="1"/>
</dbReference>
<dbReference type="Pfam" id="PF00651">
    <property type="entry name" value="BTB"/>
    <property type="match status" value="1"/>
</dbReference>
<dbReference type="AlphaFoldDB" id="A0A7E4ZYC2"/>
<dbReference type="PANTHER" id="PTHR24410">
    <property type="entry name" value="HL07962P-RELATED"/>
    <property type="match status" value="1"/>
</dbReference>
<dbReference type="Proteomes" id="UP000492821">
    <property type="component" value="Unassembled WGS sequence"/>
</dbReference>
<dbReference type="Pfam" id="PF07707">
    <property type="entry name" value="BACK"/>
    <property type="match status" value="1"/>
</dbReference>
<dbReference type="Gene3D" id="1.25.40.420">
    <property type="match status" value="1"/>
</dbReference>
<sequence>MVSTDSEGNQSPDLADSFRSLRLSEDLSDVTLVVDGKDFPAHKVVLAARSKVFKKIMTDADVESQRNPIIALVEPKTKASIFRDFLSCVYDEDIDLNVTKALGILDLAHYYNIPNIVTTCANFLKNAATPDNSLIIGEAVCDHDDELWKFFAQFITDHPHEVLKSALLPQMSADFLAKIVDFNFRNLDERDLFKFLLPWFDAHEDANERQQVLKFVRFPFMKPKFLSDTVFRSKVLTEQQYAIALHAATSLNFEGQTEFSVTPRAEYESWQVTDSYHILMVGDYRLCAAFKKDPQPRKKRWTVPCVFPKTKPILGRFPGHDWFDTDIYASPCQEGTLFEVHYDPPENGVLIAKMRKIWF</sequence>
<evidence type="ECO:0000259" key="1">
    <source>
        <dbReference type="PROSITE" id="PS50097"/>
    </source>
</evidence>
<dbReference type="SMART" id="SM00225">
    <property type="entry name" value="BTB"/>
    <property type="match status" value="1"/>
</dbReference>
<dbReference type="PANTHER" id="PTHR24410:SF23">
    <property type="entry name" value="BTB DOMAIN-CONTAINING PROTEIN-RELATED"/>
    <property type="match status" value="1"/>
</dbReference>
<keyword evidence="2" id="KW-1185">Reference proteome</keyword>
<dbReference type="InterPro" id="IPR011333">
    <property type="entry name" value="SKP1/BTB/POZ_sf"/>
</dbReference>
<feature type="domain" description="BTB" evidence="1">
    <location>
        <begin position="28"/>
        <end position="98"/>
    </location>
</feature>
<accession>A0A7E4ZYC2</accession>
<protein>
    <submittedName>
        <fullName evidence="3">BTB domain-containing protein</fullName>
    </submittedName>
</protein>
<proteinExistence type="predicted"/>
<reference evidence="3" key="2">
    <citation type="submission" date="2020-10" db="UniProtKB">
        <authorList>
            <consortium name="WormBaseParasite"/>
        </authorList>
    </citation>
    <scope>IDENTIFICATION</scope>
</reference>
<dbReference type="InterPro" id="IPR000210">
    <property type="entry name" value="BTB/POZ_dom"/>
</dbReference>